<protein>
    <submittedName>
        <fullName evidence="4">NIDO domain-containing protein</fullName>
    </submittedName>
</protein>
<accession>A0A0M3J6W3</accession>
<dbReference type="EMBL" id="UYRR01004669">
    <property type="protein sequence ID" value="VDK21207.1"/>
    <property type="molecule type" value="Genomic_DNA"/>
</dbReference>
<dbReference type="PROSITE" id="PS51220">
    <property type="entry name" value="NIDO"/>
    <property type="match status" value="1"/>
</dbReference>
<proteinExistence type="predicted"/>
<organism evidence="4">
    <name type="scientific">Anisakis simplex</name>
    <name type="common">Herring worm</name>
    <dbReference type="NCBI Taxonomy" id="6269"/>
    <lineage>
        <taxon>Eukaryota</taxon>
        <taxon>Metazoa</taxon>
        <taxon>Ecdysozoa</taxon>
        <taxon>Nematoda</taxon>
        <taxon>Chromadorea</taxon>
        <taxon>Rhabditida</taxon>
        <taxon>Spirurina</taxon>
        <taxon>Ascaridomorpha</taxon>
        <taxon>Ascaridoidea</taxon>
        <taxon>Anisakidae</taxon>
        <taxon>Anisakis</taxon>
        <taxon>Anisakis simplex complex</taxon>
    </lineage>
</organism>
<reference evidence="2 3" key="2">
    <citation type="submission" date="2018-11" db="EMBL/GenBank/DDBJ databases">
        <authorList>
            <consortium name="Pathogen Informatics"/>
        </authorList>
    </citation>
    <scope>NUCLEOTIDE SEQUENCE [LARGE SCALE GENOMIC DNA]</scope>
</reference>
<dbReference type="Proteomes" id="UP000267096">
    <property type="component" value="Unassembled WGS sequence"/>
</dbReference>
<reference evidence="4" key="1">
    <citation type="submission" date="2017-02" db="UniProtKB">
        <authorList>
            <consortium name="WormBaseParasite"/>
        </authorList>
    </citation>
    <scope>IDENTIFICATION</scope>
</reference>
<dbReference type="WBParaSite" id="ASIM_0000330401-mRNA-1">
    <property type="protein sequence ID" value="ASIM_0000330401-mRNA-1"/>
    <property type="gene ID" value="ASIM_0000330401"/>
</dbReference>
<feature type="domain" description="NIDO" evidence="1">
    <location>
        <begin position="1"/>
        <end position="107"/>
    </location>
</feature>
<name>A0A0M3J6W3_ANISI</name>
<dbReference type="SMART" id="SM00539">
    <property type="entry name" value="NIDO"/>
    <property type="match status" value="1"/>
</dbReference>
<evidence type="ECO:0000313" key="4">
    <source>
        <dbReference type="WBParaSite" id="ASIM_0000330401-mRNA-1"/>
    </source>
</evidence>
<evidence type="ECO:0000313" key="3">
    <source>
        <dbReference type="Proteomes" id="UP000267096"/>
    </source>
</evidence>
<dbReference type="Pfam" id="PF06119">
    <property type="entry name" value="NIDO"/>
    <property type="match status" value="1"/>
</dbReference>
<evidence type="ECO:0000313" key="2">
    <source>
        <dbReference type="EMBL" id="VDK21207.1"/>
    </source>
</evidence>
<evidence type="ECO:0000259" key="1">
    <source>
        <dbReference type="PROSITE" id="PS51220"/>
    </source>
</evidence>
<dbReference type="OrthoDB" id="10045365at2759"/>
<sequence length="154" mass="17344">MKDSRRTFTQVGVFRSRNVTFSVILSFQIFQSSEGNLFQIALIYSESGTFAHVVYSKLISNNDAIAGFSGQDDHYSLPESGTHDAIQLAEKSDIGIPGEFVFRIDADRVFLCGAGFKVRENEHSFHRFPLFKSTHRLGVLLEVLHFQIILIVSI</sequence>
<dbReference type="AlphaFoldDB" id="A0A0M3J6W3"/>
<dbReference type="InterPro" id="IPR003886">
    <property type="entry name" value="NIDO_dom"/>
</dbReference>
<keyword evidence="3" id="KW-1185">Reference proteome</keyword>
<gene>
    <name evidence="2" type="ORF">ASIM_LOCUS3147</name>
</gene>
<dbReference type="GO" id="GO:0007160">
    <property type="term" value="P:cell-matrix adhesion"/>
    <property type="evidence" value="ECO:0007669"/>
    <property type="project" value="InterPro"/>
</dbReference>